<dbReference type="Proteomes" id="UP001234989">
    <property type="component" value="Chromosome 12"/>
</dbReference>
<evidence type="ECO:0000313" key="1">
    <source>
        <dbReference type="EMBL" id="WMV58820.1"/>
    </source>
</evidence>
<sequence>MFLDSYEGITIQDTFVSSVIVEVKAQQHEDPIVEQLKGKDQHQKSLAINRVEDRILRYGHRWCVPNVPSLRHQIIIEAHYSRYLIHHDSTKIYHDIKDTRGLG</sequence>
<keyword evidence="2" id="KW-1185">Reference proteome</keyword>
<reference evidence="1" key="1">
    <citation type="submission" date="2023-08" db="EMBL/GenBank/DDBJ databases">
        <title>A de novo genome assembly of Solanum verrucosum Schlechtendal, a Mexican diploid species geographically isolated from the other diploid A-genome species in potato relatives.</title>
        <authorList>
            <person name="Hosaka K."/>
        </authorList>
    </citation>
    <scope>NUCLEOTIDE SEQUENCE</scope>
    <source>
        <tissue evidence="1">Young leaves</tissue>
    </source>
</reference>
<proteinExistence type="predicted"/>
<accession>A0AAF1A330</accession>
<dbReference type="EMBL" id="CP133623">
    <property type="protein sequence ID" value="WMV58820.1"/>
    <property type="molecule type" value="Genomic_DNA"/>
</dbReference>
<organism evidence="1 2">
    <name type="scientific">Solanum verrucosum</name>
    <dbReference type="NCBI Taxonomy" id="315347"/>
    <lineage>
        <taxon>Eukaryota</taxon>
        <taxon>Viridiplantae</taxon>
        <taxon>Streptophyta</taxon>
        <taxon>Embryophyta</taxon>
        <taxon>Tracheophyta</taxon>
        <taxon>Spermatophyta</taxon>
        <taxon>Magnoliopsida</taxon>
        <taxon>eudicotyledons</taxon>
        <taxon>Gunneridae</taxon>
        <taxon>Pentapetalae</taxon>
        <taxon>asterids</taxon>
        <taxon>lamiids</taxon>
        <taxon>Solanales</taxon>
        <taxon>Solanaceae</taxon>
        <taxon>Solanoideae</taxon>
        <taxon>Solaneae</taxon>
        <taxon>Solanum</taxon>
    </lineage>
</organism>
<gene>
    <name evidence="1" type="ORF">MTR67_052205</name>
</gene>
<name>A0AAF1A330_SOLVR</name>
<evidence type="ECO:0000313" key="2">
    <source>
        <dbReference type="Proteomes" id="UP001234989"/>
    </source>
</evidence>
<protein>
    <submittedName>
        <fullName evidence="1">Uncharacterized protein</fullName>
    </submittedName>
</protein>
<dbReference type="AlphaFoldDB" id="A0AAF1A330"/>